<accession>A0A819N6H3</accession>
<dbReference type="SUPFAM" id="SSF55048">
    <property type="entry name" value="Probable ACP-binding domain of malonyl-CoA ACP transacylase"/>
    <property type="match status" value="1"/>
</dbReference>
<proteinExistence type="predicted"/>
<dbReference type="InterPro" id="IPR001227">
    <property type="entry name" value="Ac_transferase_dom_sf"/>
</dbReference>
<dbReference type="GO" id="GO:0006633">
    <property type="term" value="P:fatty acid biosynthetic process"/>
    <property type="evidence" value="ECO:0007669"/>
    <property type="project" value="UniProtKB-UniPathway"/>
</dbReference>
<evidence type="ECO:0000313" key="2">
    <source>
        <dbReference type="Proteomes" id="UP000663844"/>
    </source>
</evidence>
<dbReference type="Proteomes" id="UP000663844">
    <property type="component" value="Unassembled WGS sequence"/>
</dbReference>
<dbReference type="Gene3D" id="3.40.366.10">
    <property type="entry name" value="Malonyl-Coenzyme A Acyl Carrier Protein, domain 2"/>
    <property type="match status" value="1"/>
</dbReference>
<comment type="caution">
    <text evidence="1">The sequence shown here is derived from an EMBL/GenBank/DDBJ whole genome shotgun (WGS) entry which is preliminary data.</text>
</comment>
<gene>
    <name evidence="1" type="ORF">OXD698_LOCUS28875</name>
</gene>
<protein>
    <submittedName>
        <fullName evidence="1">Uncharacterized protein</fullName>
    </submittedName>
</protein>
<dbReference type="EMBL" id="CAJOAZ010003170">
    <property type="protein sequence ID" value="CAF3989753.1"/>
    <property type="molecule type" value="Genomic_DNA"/>
</dbReference>
<dbReference type="AlphaFoldDB" id="A0A819N6H3"/>
<reference evidence="1" key="1">
    <citation type="submission" date="2021-02" db="EMBL/GenBank/DDBJ databases">
        <authorList>
            <person name="Nowell W R."/>
        </authorList>
    </citation>
    <scope>NUCLEOTIDE SEQUENCE</scope>
</reference>
<sequence>MDNNKNKGFLYKKYSKNYSKGILITNDKRCVTYCTGDQAATFVAGRLTLEEIVRMLAVSMSQEEVENKLLKSIEHFACNAVVNSPRLVTISGDEKPIDEIQQILSISYPNVFKARLCIENVFHFLH</sequence>
<dbReference type="InterPro" id="IPR016036">
    <property type="entry name" value="Malonyl_transacylase_ACP-bd"/>
</dbReference>
<dbReference type="GO" id="GO:0016740">
    <property type="term" value="F:transferase activity"/>
    <property type="evidence" value="ECO:0007669"/>
    <property type="project" value="InterPro"/>
</dbReference>
<organism evidence="1 2">
    <name type="scientific">Adineta steineri</name>
    <dbReference type="NCBI Taxonomy" id="433720"/>
    <lineage>
        <taxon>Eukaryota</taxon>
        <taxon>Metazoa</taxon>
        <taxon>Spiralia</taxon>
        <taxon>Gnathifera</taxon>
        <taxon>Rotifera</taxon>
        <taxon>Eurotatoria</taxon>
        <taxon>Bdelloidea</taxon>
        <taxon>Adinetida</taxon>
        <taxon>Adinetidae</taxon>
        <taxon>Adineta</taxon>
    </lineage>
</organism>
<name>A0A819N6H3_9BILA</name>
<evidence type="ECO:0000313" key="1">
    <source>
        <dbReference type="EMBL" id="CAF3989753.1"/>
    </source>
</evidence>
<dbReference type="UniPathway" id="UPA00094"/>